<sequence>MTIPVISGLVAMFFWGINAFFEKKSIDRIGTFKSAIFVHLFLIIYGIPVVLFNLEFPVLDFDFFVGVILLGFMDFMGLVLFYQAFKVAKISVVTPIASSYAIVVAIMSFLFFGEDFGILKMALVIVIVTGILLLSIDLDELRKNKKSNIKGIAYAICIFLIYGIFTPLWDKFIAQGGWPFIVEIERFVILFFSLFFLLLKSKRLELRIDKKSLYYTVAIALCIGTGSTVFGWGLYNSTQTSIIAAISSAYPLVVALVAYIFLRERLRPNQYVGIVVVLIGLILITLL</sequence>
<organism evidence="3 4">
    <name type="scientific">candidate division WS6 bacterium GW2011_GWA2_37_6</name>
    <dbReference type="NCBI Taxonomy" id="1619087"/>
    <lineage>
        <taxon>Bacteria</taxon>
        <taxon>Candidatus Dojkabacteria</taxon>
    </lineage>
</organism>
<feature type="transmembrane region" description="Helical" evidence="1">
    <location>
        <begin position="63"/>
        <end position="85"/>
    </location>
</feature>
<feature type="transmembrane region" description="Helical" evidence="1">
    <location>
        <begin position="269"/>
        <end position="286"/>
    </location>
</feature>
<keyword evidence="1" id="KW-0812">Transmembrane</keyword>
<feature type="transmembrane region" description="Helical" evidence="1">
    <location>
        <begin position="148"/>
        <end position="165"/>
    </location>
</feature>
<dbReference type="EMBL" id="LBTH01000018">
    <property type="protein sequence ID" value="KKQ35677.1"/>
    <property type="molecule type" value="Genomic_DNA"/>
</dbReference>
<keyword evidence="1" id="KW-0472">Membrane</keyword>
<accession>A0A0G0H0I5</accession>
<evidence type="ECO:0000256" key="1">
    <source>
        <dbReference type="SAM" id="Phobius"/>
    </source>
</evidence>
<protein>
    <recommendedName>
        <fullName evidence="2">EamA domain-containing protein</fullName>
    </recommendedName>
</protein>
<evidence type="ECO:0000259" key="2">
    <source>
        <dbReference type="Pfam" id="PF00892"/>
    </source>
</evidence>
<feature type="transmembrane region" description="Helical" evidence="1">
    <location>
        <begin position="34"/>
        <end position="51"/>
    </location>
</feature>
<dbReference type="InterPro" id="IPR000620">
    <property type="entry name" value="EamA_dom"/>
</dbReference>
<dbReference type="SUPFAM" id="SSF103481">
    <property type="entry name" value="Multidrug resistance efflux transporter EmrE"/>
    <property type="match status" value="2"/>
</dbReference>
<dbReference type="InterPro" id="IPR037185">
    <property type="entry name" value="EmrE-like"/>
</dbReference>
<feature type="transmembrane region" description="Helical" evidence="1">
    <location>
        <begin position="92"/>
        <end position="112"/>
    </location>
</feature>
<proteinExistence type="predicted"/>
<dbReference type="Gene3D" id="1.10.3730.20">
    <property type="match status" value="2"/>
</dbReference>
<feature type="transmembrane region" description="Helical" evidence="1">
    <location>
        <begin position="241"/>
        <end position="262"/>
    </location>
</feature>
<keyword evidence="1" id="KW-1133">Transmembrane helix</keyword>
<feature type="domain" description="EamA" evidence="2">
    <location>
        <begin position="150"/>
        <end position="285"/>
    </location>
</feature>
<dbReference type="AlphaFoldDB" id="A0A0G0H0I5"/>
<feature type="transmembrane region" description="Helical" evidence="1">
    <location>
        <begin position="6"/>
        <end position="22"/>
    </location>
</feature>
<evidence type="ECO:0000313" key="3">
    <source>
        <dbReference type="EMBL" id="KKQ35677.1"/>
    </source>
</evidence>
<feature type="domain" description="EamA" evidence="2">
    <location>
        <begin position="5"/>
        <end position="135"/>
    </location>
</feature>
<dbReference type="GO" id="GO:0016020">
    <property type="term" value="C:membrane"/>
    <property type="evidence" value="ECO:0007669"/>
    <property type="project" value="InterPro"/>
</dbReference>
<dbReference type="Proteomes" id="UP000034852">
    <property type="component" value="Unassembled WGS sequence"/>
</dbReference>
<dbReference type="Pfam" id="PF00892">
    <property type="entry name" value="EamA"/>
    <property type="match status" value="2"/>
</dbReference>
<evidence type="ECO:0000313" key="4">
    <source>
        <dbReference type="Proteomes" id="UP000034852"/>
    </source>
</evidence>
<dbReference type="PANTHER" id="PTHR22911">
    <property type="entry name" value="ACYL-MALONYL CONDENSING ENZYME-RELATED"/>
    <property type="match status" value="1"/>
</dbReference>
<feature type="transmembrane region" description="Helical" evidence="1">
    <location>
        <begin position="118"/>
        <end position="136"/>
    </location>
</feature>
<feature type="transmembrane region" description="Helical" evidence="1">
    <location>
        <begin position="212"/>
        <end position="235"/>
    </location>
</feature>
<reference evidence="3 4" key="1">
    <citation type="journal article" date="2015" name="Nature">
        <title>rRNA introns, odd ribosomes, and small enigmatic genomes across a large radiation of phyla.</title>
        <authorList>
            <person name="Brown C.T."/>
            <person name="Hug L.A."/>
            <person name="Thomas B.C."/>
            <person name="Sharon I."/>
            <person name="Castelle C.J."/>
            <person name="Singh A."/>
            <person name="Wilkins M.J."/>
            <person name="Williams K.H."/>
            <person name="Banfield J.F."/>
        </authorList>
    </citation>
    <scope>NUCLEOTIDE SEQUENCE [LARGE SCALE GENOMIC DNA]</scope>
</reference>
<name>A0A0G0H0I5_9BACT</name>
<gene>
    <name evidence="3" type="ORF">US52_C0018G0005</name>
</gene>
<feature type="transmembrane region" description="Helical" evidence="1">
    <location>
        <begin position="177"/>
        <end position="200"/>
    </location>
</feature>
<dbReference type="PANTHER" id="PTHR22911:SF137">
    <property type="entry name" value="SOLUTE CARRIER FAMILY 35 MEMBER G2-RELATED"/>
    <property type="match status" value="1"/>
</dbReference>
<comment type="caution">
    <text evidence="3">The sequence shown here is derived from an EMBL/GenBank/DDBJ whole genome shotgun (WGS) entry which is preliminary data.</text>
</comment>